<proteinExistence type="predicted"/>
<dbReference type="EMBL" id="KI966457">
    <property type="protein sequence ID" value="EWC43656.1"/>
    <property type="molecule type" value="Genomic_DNA"/>
</dbReference>
<evidence type="ECO:0000256" key="1">
    <source>
        <dbReference type="SAM" id="MobiDB-lite"/>
    </source>
</evidence>
<feature type="compositionally biased region" description="Basic and acidic residues" evidence="1">
    <location>
        <begin position="76"/>
        <end position="93"/>
    </location>
</feature>
<evidence type="ECO:0000313" key="3">
    <source>
        <dbReference type="Proteomes" id="UP000024837"/>
    </source>
</evidence>
<keyword evidence="3" id="KW-1185">Reference proteome</keyword>
<dbReference type="OrthoDB" id="4158087at2759"/>
<feature type="region of interest" description="Disordered" evidence="1">
    <location>
        <begin position="51"/>
        <end position="95"/>
    </location>
</feature>
<organism evidence="2 3">
    <name type="scientific">Drechslerella stenobrocha 248</name>
    <dbReference type="NCBI Taxonomy" id="1043628"/>
    <lineage>
        <taxon>Eukaryota</taxon>
        <taxon>Fungi</taxon>
        <taxon>Dikarya</taxon>
        <taxon>Ascomycota</taxon>
        <taxon>Pezizomycotina</taxon>
        <taxon>Orbiliomycetes</taxon>
        <taxon>Orbiliales</taxon>
        <taxon>Orbiliaceae</taxon>
        <taxon>Drechslerella</taxon>
    </lineage>
</organism>
<protein>
    <recommendedName>
        <fullName evidence="4">Transcription factor domain-containing protein</fullName>
    </recommendedName>
</protein>
<gene>
    <name evidence="2" type="ORF">DRE_01543</name>
</gene>
<evidence type="ECO:0000313" key="2">
    <source>
        <dbReference type="EMBL" id="EWC43656.1"/>
    </source>
</evidence>
<dbReference type="HOGENOM" id="CLU_023254_3_1_1"/>
<evidence type="ECO:0008006" key="4">
    <source>
        <dbReference type="Google" id="ProtNLM"/>
    </source>
</evidence>
<accession>W7HIF3</accession>
<feature type="compositionally biased region" description="Low complexity" evidence="1">
    <location>
        <begin position="62"/>
        <end position="75"/>
    </location>
</feature>
<dbReference type="Proteomes" id="UP000024837">
    <property type="component" value="Unassembled WGS sequence"/>
</dbReference>
<dbReference type="AlphaFoldDB" id="W7HIF3"/>
<dbReference type="PANTHER" id="PTHR37540">
    <property type="entry name" value="TRANSCRIPTION FACTOR (ACR-2), PUTATIVE-RELATED-RELATED"/>
    <property type="match status" value="1"/>
</dbReference>
<reference evidence="2 3" key="1">
    <citation type="submission" date="2013-05" db="EMBL/GenBank/DDBJ databases">
        <title>Drechslerella stenobrocha genome reveals carnivorous origination and mechanical trapping mechanism of predatory fungi.</title>
        <authorList>
            <person name="Liu X."/>
            <person name="Zhang W."/>
            <person name="Liu K."/>
        </authorList>
    </citation>
    <scope>NUCLEOTIDE SEQUENCE [LARGE SCALE GENOMIC DNA]</scope>
    <source>
        <strain evidence="2 3">248</strain>
    </source>
</reference>
<name>W7HIF3_9PEZI</name>
<sequence length="509" mass="57536">MAGGSKLQFHFINGKDIDANARKEIRSSVMLGRNTKKRRIYIRPKPRELLPETAARNDTPIARDAAVDVDAAGTAGDRRSPEKPGRRPREEQQSARAIQLYPRVGDELSSLAYAQPLDLTTRMRILQFIHMSYNLIYPRELCFQVDECHRVWLDYLQSNEAFVHSFLAMVDTYVSSQVGTPGHKSIILQHLSNTYKSINRRLQQESAPSDATIASVMSIAMYNNIILAPSAVKLHLHALKKMVTPRMSDRSSPLPQILLHKIYRTDIEHSLQTGCVPQFYSDSFPYEAVRMMPDWHASTYEAMVTTTAAGIYDINLQLLFRDLLCASRYLNAEAQTLPKMSPFDFQGIIVAVCYRVLHVYPLETGLSPTCTMSRVEEACYLALLALMTTMLMRAGHAKVSYSLIARRFRDSVLAVAGLGTGADSQFLLWSLFVGGISVWDVDGEDGAWVFQEMRRCVMVLGVGSWQEVWDTCLFGFPWIRHFHDKAGLELWDAYTKAELGQIDQEPQVL</sequence>
<dbReference type="PANTHER" id="PTHR37540:SF9">
    <property type="entry name" value="ZN(2)-C6 FUNGAL-TYPE DOMAIN-CONTAINING PROTEIN"/>
    <property type="match status" value="1"/>
</dbReference>